<dbReference type="NCBIfam" id="TIGR01970">
    <property type="entry name" value="DEAH_box_HrpB"/>
    <property type="match status" value="1"/>
</dbReference>
<dbReference type="CDD" id="cd18791">
    <property type="entry name" value="SF2_C_RHA"/>
    <property type="match status" value="1"/>
</dbReference>
<dbReference type="STRING" id="313628.LNTAR_15702"/>
<evidence type="ECO:0000256" key="3">
    <source>
        <dbReference type="ARBA" id="ARBA00022806"/>
    </source>
</evidence>
<dbReference type="Pfam" id="PF00270">
    <property type="entry name" value="DEAD"/>
    <property type="match status" value="1"/>
</dbReference>
<dbReference type="AlphaFoldDB" id="A6DMD8"/>
<dbReference type="eggNOG" id="COG1643">
    <property type="taxonomic scope" value="Bacteria"/>
</dbReference>
<evidence type="ECO:0000256" key="1">
    <source>
        <dbReference type="ARBA" id="ARBA00022741"/>
    </source>
</evidence>
<feature type="domain" description="Helicase ATP-binding" evidence="5">
    <location>
        <begin position="1"/>
        <end position="154"/>
    </location>
</feature>
<dbReference type="Gene3D" id="1.20.120.1080">
    <property type="match status" value="1"/>
</dbReference>
<evidence type="ECO:0000256" key="4">
    <source>
        <dbReference type="ARBA" id="ARBA00022840"/>
    </source>
</evidence>
<dbReference type="SMART" id="SM00490">
    <property type="entry name" value="HELICc"/>
    <property type="match status" value="1"/>
</dbReference>
<dbReference type="Pfam" id="PF00271">
    <property type="entry name" value="Helicase_C"/>
    <property type="match status" value="1"/>
</dbReference>
<gene>
    <name evidence="7" type="ORF">LNTAR_15702</name>
</gene>
<keyword evidence="2" id="KW-0378">Hydrolase</keyword>
<dbReference type="InterPro" id="IPR011545">
    <property type="entry name" value="DEAD/DEAH_box_helicase_dom"/>
</dbReference>
<dbReference type="PROSITE" id="PS51192">
    <property type="entry name" value="HELICASE_ATP_BIND_1"/>
    <property type="match status" value="1"/>
</dbReference>
<comment type="caution">
    <text evidence="7">The sequence shown here is derived from an EMBL/GenBank/DDBJ whole genome shotgun (WGS) entry which is preliminary data.</text>
</comment>
<evidence type="ECO:0000259" key="6">
    <source>
        <dbReference type="PROSITE" id="PS51194"/>
    </source>
</evidence>
<sequence length="805" mass="90923">MLLSAPTGSGKSTCVPGILLDSGKMPGKIIVLQPRRAAAKFLAHHTARLRSEKLGDEIGYNIRHDSKVGAHTQIIFMTDGLFLQQLKNNPQLNGIAAVLFDEFHERRWQMDLAFAMCQKIQSRQDKLHLMLMSATLDVDKLQKKLNCPLITTDVRHFPVDINYLIPDRQKKIWEVAAKSAKNLIAQTDGSLLIFMPGKYEITKTVNELKKVLKTPIFALHGQLNPQEQDRIIENTGQQKIIVSTNIAETSLTIPNITAVIDSGLVRQSAYDPQRQINTLYTKSVSQSSAEQRSGRAGRTSAGRCLRLWSKSEQSRKPEHFEPEILRCDPSELLLQCLAQGFNDLSDLELIDAPDDIEQAWGLLSNLGFTNAHRGLSTAGVHASKMPCSPRLAALLYYGTQADQMDKACTYAALISEAPIILNRNKKKLLDLIPGKHVDFSSDLDLMAELLYSAKSLKFAPQECDKYGLNANNCRSVDLARMQFLRLCEKLPRLNDFNDMHPHCCLLRAFPDHLAKRRDTSSLQVTLANKQKGEIDRLSSQKKADLILATSIADIASSLGAKTKLSQLTSISPELLDHTFPGELQSQERMVWDPSSKSVRQAKQHAFRSLIIEEKISICEANAQTEQVLAEKIIDGTIKLNKWNEKVELWITRVRKCAELYPDKDLITYSDQDLEIVYMEMCSGITKASEVRDMDCLVYLKNLLSWDEQCFIDEATPESIQLPEGKKLRIIYESGKEIYARAFIQQLFDLKETPLIGPARIPLTFEILAPNHRPIQVTKNLENFWSGLYPEIKPALSRRYHKHKWI</sequence>
<accession>A6DMD8</accession>
<proteinExistence type="predicted"/>
<feature type="domain" description="Helicase C-terminal" evidence="6">
    <location>
        <begin position="179"/>
        <end position="345"/>
    </location>
</feature>
<organism evidence="7 8">
    <name type="scientific">Lentisphaera araneosa HTCC2155</name>
    <dbReference type="NCBI Taxonomy" id="313628"/>
    <lineage>
        <taxon>Bacteria</taxon>
        <taxon>Pseudomonadati</taxon>
        <taxon>Lentisphaerota</taxon>
        <taxon>Lentisphaeria</taxon>
        <taxon>Lentisphaerales</taxon>
        <taxon>Lentisphaeraceae</taxon>
        <taxon>Lentisphaera</taxon>
    </lineage>
</organism>
<dbReference type="PANTHER" id="PTHR43519">
    <property type="entry name" value="ATP-DEPENDENT RNA HELICASE HRPB"/>
    <property type="match status" value="1"/>
</dbReference>
<keyword evidence="8" id="KW-1185">Reference proteome</keyword>
<dbReference type="SMART" id="SM00487">
    <property type="entry name" value="DEXDc"/>
    <property type="match status" value="1"/>
</dbReference>
<evidence type="ECO:0000313" key="7">
    <source>
        <dbReference type="EMBL" id="EDM27128.1"/>
    </source>
</evidence>
<dbReference type="GO" id="GO:0005524">
    <property type="term" value="F:ATP binding"/>
    <property type="evidence" value="ECO:0007669"/>
    <property type="project" value="UniProtKB-KW"/>
</dbReference>
<evidence type="ECO:0000313" key="8">
    <source>
        <dbReference type="Proteomes" id="UP000004947"/>
    </source>
</evidence>
<dbReference type="InterPro" id="IPR010225">
    <property type="entry name" value="HrpB"/>
</dbReference>
<dbReference type="PIRSF" id="PIRSF005496">
    <property type="entry name" value="ATP_hel_hrpB"/>
    <property type="match status" value="1"/>
</dbReference>
<dbReference type="GO" id="GO:0004386">
    <property type="term" value="F:helicase activity"/>
    <property type="evidence" value="ECO:0007669"/>
    <property type="project" value="UniProtKB-KW"/>
</dbReference>
<keyword evidence="1" id="KW-0547">Nucleotide-binding</keyword>
<dbReference type="EMBL" id="ABCK01000011">
    <property type="protein sequence ID" value="EDM27128.1"/>
    <property type="molecule type" value="Genomic_DNA"/>
</dbReference>
<dbReference type="GO" id="GO:0016787">
    <property type="term" value="F:hydrolase activity"/>
    <property type="evidence" value="ECO:0007669"/>
    <property type="project" value="UniProtKB-KW"/>
</dbReference>
<dbReference type="SUPFAM" id="SSF52540">
    <property type="entry name" value="P-loop containing nucleoside triphosphate hydrolases"/>
    <property type="match status" value="1"/>
</dbReference>
<dbReference type="Proteomes" id="UP000004947">
    <property type="component" value="Unassembled WGS sequence"/>
</dbReference>
<dbReference type="InterPro" id="IPR001650">
    <property type="entry name" value="Helicase_C-like"/>
</dbReference>
<keyword evidence="4" id="KW-0067">ATP-binding</keyword>
<dbReference type="InterPro" id="IPR027417">
    <property type="entry name" value="P-loop_NTPase"/>
</dbReference>
<dbReference type="InterPro" id="IPR014001">
    <property type="entry name" value="Helicase_ATP-bd"/>
</dbReference>
<protein>
    <submittedName>
        <fullName evidence="7">ATP-dependent helicase HrpB</fullName>
    </submittedName>
</protein>
<dbReference type="PROSITE" id="PS51194">
    <property type="entry name" value="HELICASE_CTER"/>
    <property type="match status" value="1"/>
</dbReference>
<dbReference type="Gene3D" id="3.40.50.300">
    <property type="entry name" value="P-loop containing nucleotide triphosphate hydrolases"/>
    <property type="match status" value="2"/>
</dbReference>
<dbReference type="CDD" id="cd17917">
    <property type="entry name" value="DEXHc_RHA-like"/>
    <property type="match status" value="1"/>
</dbReference>
<dbReference type="PANTHER" id="PTHR43519:SF1">
    <property type="entry name" value="ATP-DEPENDENT RNA HELICASE HRPB"/>
    <property type="match status" value="1"/>
</dbReference>
<keyword evidence="3 7" id="KW-0347">Helicase</keyword>
<evidence type="ECO:0000256" key="2">
    <source>
        <dbReference type="ARBA" id="ARBA00022801"/>
    </source>
</evidence>
<evidence type="ECO:0000259" key="5">
    <source>
        <dbReference type="PROSITE" id="PS51192"/>
    </source>
</evidence>
<dbReference type="GO" id="GO:0003676">
    <property type="term" value="F:nucleic acid binding"/>
    <property type="evidence" value="ECO:0007669"/>
    <property type="project" value="InterPro"/>
</dbReference>
<name>A6DMD8_9BACT</name>
<dbReference type="Pfam" id="PF08482">
    <property type="entry name" value="HrpB_C"/>
    <property type="match status" value="1"/>
</dbReference>
<dbReference type="InterPro" id="IPR013689">
    <property type="entry name" value="RNA_helicase_ATP-dep_HrpB_C"/>
</dbReference>
<reference evidence="7 8" key="1">
    <citation type="journal article" date="2010" name="J. Bacteriol.">
        <title>Genome sequence of Lentisphaera araneosa HTCC2155T, the type species of the order Lentisphaerales in the phylum Lentisphaerae.</title>
        <authorList>
            <person name="Thrash J.C."/>
            <person name="Cho J.C."/>
            <person name="Vergin K.L."/>
            <person name="Morris R.M."/>
            <person name="Giovannoni S.J."/>
        </authorList>
    </citation>
    <scope>NUCLEOTIDE SEQUENCE [LARGE SCALE GENOMIC DNA]</scope>
    <source>
        <strain evidence="7 8">HTCC2155</strain>
    </source>
</reference>